<reference evidence="2" key="2">
    <citation type="journal article" date="2015" name="Gigascience">
        <title>Reconstructing a comprehensive transcriptome assembly of a white-pupal translocated strain of the pest fruit fly Bactrocera cucurbitae.</title>
        <authorList>
            <person name="Sim S.B."/>
            <person name="Calla B."/>
            <person name="Hall B."/>
            <person name="DeRego T."/>
            <person name="Geib S.M."/>
        </authorList>
    </citation>
    <scope>NUCLEOTIDE SEQUENCE</scope>
</reference>
<dbReference type="EMBL" id="GBXI01004898">
    <property type="protein sequence ID" value="JAD09394.1"/>
    <property type="molecule type" value="Transcribed_RNA"/>
</dbReference>
<evidence type="ECO:0000313" key="2">
    <source>
        <dbReference type="EMBL" id="JAD09394.1"/>
    </source>
</evidence>
<proteinExistence type="predicted"/>
<gene>
    <name evidence="2" type="ORF">g.8038</name>
</gene>
<evidence type="ECO:0000256" key="1">
    <source>
        <dbReference type="SAM" id="SignalP"/>
    </source>
</evidence>
<feature type="signal peptide" evidence="1">
    <location>
        <begin position="1"/>
        <end position="20"/>
    </location>
</feature>
<accession>A0A0A1XDD0</accession>
<dbReference type="AlphaFoldDB" id="A0A0A1XDD0"/>
<keyword evidence="1" id="KW-0732">Signal</keyword>
<organism evidence="2">
    <name type="scientific">Zeugodacus cucurbitae</name>
    <name type="common">Melon fruit fly</name>
    <name type="synonym">Bactrocera cucurbitae</name>
    <dbReference type="NCBI Taxonomy" id="28588"/>
    <lineage>
        <taxon>Eukaryota</taxon>
        <taxon>Metazoa</taxon>
        <taxon>Ecdysozoa</taxon>
        <taxon>Arthropoda</taxon>
        <taxon>Hexapoda</taxon>
        <taxon>Insecta</taxon>
        <taxon>Pterygota</taxon>
        <taxon>Neoptera</taxon>
        <taxon>Endopterygota</taxon>
        <taxon>Diptera</taxon>
        <taxon>Brachycera</taxon>
        <taxon>Muscomorpha</taxon>
        <taxon>Tephritoidea</taxon>
        <taxon>Tephritidae</taxon>
        <taxon>Zeugodacus</taxon>
        <taxon>Zeugodacus</taxon>
    </lineage>
</organism>
<name>A0A0A1XDD0_ZEUCU</name>
<feature type="chain" id="PRO_5001983463" evidence="1">
    <location>
        <begin position="21"/>
        <end position="164"/>
    </location>
</feature>
<protein>
    <submittedName>
        <fullName evidence="2">Uncharacterized protein</fullName>
    </submittedName>
</protein>
<reference evidence="2" key="1">
    <citation type="submission" date="2014-11" db="EMBL/GenBank/DDBJ databases">
        <authorList>
            <person name="Geib S."/>
        </authorList>
    </citation>
    <scope>NUCLEOTIDE SEQUENCE</scope>
</reference>
<sequence>MFKILIVLVAFTSSYYICNGAQSELVNFWYTCDFQMETELNDMSEECRKIYSQKAAKSDVYELYKIEAEMFYKFRNKLVECESNGKTCALSDNQSELEMPLLIGYNINKRMRLYKDAEMNQCYVETSNNIEFIKCIIKIRKKLLAALNQNCFTIFVLDWRAYTI</sequence>